<evidence type="ECO:0000313" key="1">
    <source>
        <dbReference type="EMBL" id="OIQ76324.1"/>
    </source>
</evidence>
<reference evidence="1" key="1">
    <citation type="submission" date="2016-10" db="EMBL/GenBank/DDBJ databases">
        <title>Sequence of Gallionella enrichment culture.</title>
        <authorList>
            <person name="Poehlein A."/>
            <person name="Muehling M."/>
            <person name="Daniel R."/>
        </authorList>
    </citation>
    <scope>NUCLEOTIDE SEQUENCE</scope>
</reference>
<organism evidence="1">
    <name type="scientific">mine drainage metagenome</name>
    <dbReference type="NCBI Taxonomy" id="410659"/>
    <lineage>
        <taxon>unclassified sequences</taxon>
        <taxon>metagenomes</taxon>
        <taxon>ecological metagenomes</taxon>
    </lineage>
</organism>
<name>A0A1J5Q8V9_9ZZZZ</name>
<dbReference type="AlphaFoldDB" id="A0A1J5Q8V9"/>
<dbReference type="EMBL" id="MLJW01001899">
    <property type="protein sequence ID" value="OIQ76324.1"/>
    <property type="molecule type" value="Genomic_DNA"/>
</dbReference>
<accession>A0A1J5Q8V9</accession>
<gene>
    <name evidence="1" type="ORF">GALL_419970</name>
</gene>
<sequence length="138" mass="15461">MDFLPLISRQLKTMDAALFKPEPLGLRERLLATPLAERLELDAGQHLLFINFEGLAVDRAQDIDAIESRITGLLEPLGHRVVAVVNYDNFTIAPALIDAYTRMAQLLRHRFYSRVTRYGAGGFLKARREAQTGASHVS</sequence>
<protein>
    <submittedName>
        <fullName evidence="1">Uncharacterized protein</fullName>
    </submittedName>
</protein>
<comment type="caution">
    <text evidence="1">The sequence shown here is derived from an EMBL/GenBank/DDBJ whole genome shotgun (WGS) entry which is preliminary data.</text>
</comment>
<proteinExistence type="predicted"/>